<reference evidence="3 4" key="1">
    <citation type="submission" date="2012-10" db="EMBL/GenBank/DDBJ databases">
        <authorList>
            <person name="Zafar N."/>
            <person name="Inman J."/>
            <person name="Hall N."/>
            <person name="Lorenzi H."/>
            <person name="Caler E."/>
        </authorList>
    </citation>
    <scope>NUCLEOTIDE SEQUENCE [LARGE SCALE GENOMIC DNA]</scope>
    <source>
        <strain evidence="3 4">IP1</strain>
    </source>
</reference>
<name>A0A0A1U4Q0_ENTIV</name>
<sequence>MMCDNLRDKENRLNIGIFGYQETGKTSLIHVWCNEPVNNEYIRTTEMEYSELNVTVLDTTIPLTFGDCGFEVVEKFMDSGSTALPFLKVMNILIFVFATNSIDSYNFLEGSPSSVFFNPGANVEQYVILNMNDLEEKDETKNLVKEHAEQNNMPFFVTSTKNPDGCKTVLNKIVNSYFENNPNALEKFKNNPLNKNTKKIKSQKRKSSKTPQSSHEVNNHNDKKCCTIV</sequence>
<keyword evidence="1" id="KW-0547">Nucleotide-binding</keyword>
<dbReference type="InterPro" id="IPR027417">
    <property type="entry name" value="P-loop_NTPase"/>
</dbReference>
<dbReference type="OMA" id="TINAYSE"/>
<dbReference type="SUPFAM" id="SSF52540">
    <property type="entry name" value="P-loop containing nucleoside triphosphate hydrolases"/>
    <property type="match status" value="1"/>
</dbReference>
<dbReference type="AlphaFoldDB" id="A0A0A1U4Q0"/>
<dbReference type="GO" id="GO:0003924">
    <property type="term" value="F:GTPase activity"/>
    <property type="evidence" value="ECO:0007669"/>
    <property type="project" value="InterPro"/>
</dbReference>
<dbReference type="PANTHER" id="PTHR47978">
    <property type="match status" value="1"/>
</dbReference>
<accession>A0A0A1U4Q0</accession>
<evidence type="ECO:0000313" key="4">
    <source>
        <dbReference type="Proteomes" id="UP000014680"/>
    </source>
</evidence>
<dbReference type="RefSeq" id="XP_004254639.1">
    <property type="nucleotide sequence ID" value="XM_004254591.1"/>
</dbReference>
<evidence type="ECO:0000256" key="2">
    <source>
        <dbReference type="SAM" id="MobiDB-lite"/>
    </source>
</evidence>
<dbReference type="Gene3D" id="3.40.50.300">
    <property type="entry name" value="P-loop containing nucleotide triphosphate hydrolases"/>
    <property type="match status" value="1"/>
</dbReference>
<dbReference type="EMBL" id="KB206783">
    <property type="protein sequence ID" value="ELP87868.1"/>
    <property type="molecule type" value="Genomic_DNA"/>
</dbReference>
<dbReference type="Proteomes" id="UP000014680">
    <property type="component" value="Unassembled WGS sequence"/>
</dbReference>
<feature type="region of interest" description="Disordered" evidence="2">
    <location>
        <begin position="185"/>
        <end position="222"/>
    </location>
</feature>
<gene>
    <name evidence="3" type="ORF">EIN_274350</name>
</gene>
<evidence type="ECO:0000313" key="3">
    <source>
        <dbReference type="EMBL" id="ELP87868.1"/>
    </source>
</evidence>
<protein>
    <submittedName>
        <fullName evidence="3">Uncharacterized protein</fullName>
    </submittedName>
</protein>
<dbReference type="GO" id="GO:0005525">
    <property type="term" value="F:GTP binding"/>
    <property type="evidence" value="ECO:0007669"/>
    <property type="project" value="InterPro"/>
</dbReference>
<dbReference type="Pfam" id="PF00071">
    <property type="entry name" value="Ras"/>
    <property type="match status" value="1"/>
</dbReference>
<organism evidence="3 4">
    <name type="scientific">Entamoeba invadens IP1</name>
    <dbReference type="NCBI Taxonomy" id="370355"/>
    <lineage>
        <taxon>Eukaryota</taxon>
        <taxon>Amoebozoa</taxon>
        <taxon>Evosea</taxon>
        <taxon>Archamoebae</taxon>
        <taxon>Mastigamoebida</taxon>
        <taxon>Entamoebidae</taxon>
        <taxon>Entamoeba</taxon>
    </lineage>
</organism>
<proteinExistence type="predicted"/>
<keyword evidence="4" id="KW-1185">Reference proteome</keyword>
<dbReference type="GeneID" id="14886796"/>
<dbReference type="OrthoDB" id="28817at2759"/>
<feature type="compositionally biased region" description="Basic residues" evidence="2">
    <location>
        <begin position="196"/>
        <end position="208"/>
    </location>
</feature>
<dbReference type="PROSITE" id="PS51419">
    <property type="entry name" value="RAB"/>
    <property type="match status" value="1"/>
</dbReference>
<evidence type="ECO:0000256" key="1">
    <source>
        <dbReference type="ARBA" id="ARBA00022741"/>
    </source>
</evidence>
<dbReference type="VEuPathDB" id="AmoebaDB:EIN_274350"/>
<dbReference type="KEGG" id="eiv:EIN_274350"/>
<dbReference type="InterPro" id="IPR001806">
    <property type="entry name" value="Small_GTPase"/>
</dbReference>